<dbReference type="PANTHER" id="PTHR37540">
    <property type="entry name" value="TRANSCRIPTION FACTOR (ACR-2), PUTATIVE-RELATED-RELATED"/>
    <property type="match status" value="1"/>
</dbReference>
<dbReference type="PANTHER" id="PTHR37540:SF5">
    <property type="entry name" value="TRANSCRIPTION FACTOR DOMAIN-CONTAINING PROTEIN"/>
    <property type="match status" value="1"/>
</dbReference>
<sequence>MEIKFKLQKTPYTQPPRTQKAQKPSSLAFVHVDNPKQAKDKETLNKVRRHVMKDIGRSRRSRITQNVTVANPFPQSAQAPTYWGDVEVCVNFKRLLWAMEMVSGALLSITVVEPSIGDQQKISRRIYGPPSLKDIELYTQSLGTVRESILAESRIRRKAVIGTVICLSVFDHLLTEKMRVGNLSSWEMHMAGLQRLIDHIGGVETLDSNSPLRQALFLADILGALKKDITPKFPVLDFHFEPQTAVTSYTQKLVSSLEQLDLKDQTPIIVIRNSFSYVSRVAAVLNKQWSDNPTDSAFVLPVCYLTHQALSLPRWDLVTEESMETTTQALALAELVRAATVSVFCIVVSQTSEDMGYMISRREVPFQYLMSLIGDEFWDGKLELKLWLLVNQLCIEAGVSRFWYLEQISDTMTKANLRSWKELMSCLREVAWVEGLAPFEMSQLRLYIEKRLE</sequence>
<accession>A0A4E9DZY8</accession>
<dbReference type="EMBL" id="CAAKMV010000142">
    <property type="protein sequence ID" value="VIO60150.1"/>
    <property type="molecule type" value="Genomic_DNA"/>
</dbReference>
<name>A0A4E9DZY8_GIBZA</name>
<evidence type="ECO:0000313" key="2">
    <source>
        <dbReference type="EMBL" id="VIO60150.1"/>
    </source>
</evidence>
<reference evidence="2" key="1">
    <citation type="submission" date="2019-04" db="EMBL/GenBank/DDBJ databases">
        <authorList>
            <person name="Melise S."/>
            <person name="Noan J."/>
            <person name="Okalmin O."/>
        </authorList>
    </citation>
    <scope>NUCLEOTIDE SEQUENCE</scope>
    <source>
        <strain evidence="2">FN9</strain>
    </source>
</reference>
<dbReference type="AlphaFoldDB" id="A0A4E9DZY8"/>
<protein>
    <submittedName>
        <fullName evidence="2">Uncharacterized protein</fullName>
    </submittedName>
</protein>
<organism evidence="2">
    <name type="scientific">Gibberella zeae</name>
    <name type="common">Wheat head blight fungus</name>
    <name type="synonym">Fusarium graminearum</name>
    <dbReference type="NCBI Taxonomy" id="5518"/>
    <lineage>
        <taxon>Eukaryota</taxon>
        <taxon>Fungi</taxon>
        <taxon>Dikarya</taxon>
        <taxon>Ascomycota</taxon>
        <taxon>Pezizomycotina</taxon>
        <taxon>Sordariomycetes</taxon>
        <taxon>Hypocreomycetidae</taxon>
        <taxon>Hypocreales</taxon>
        <taxon>Nectriaceae</taxon>
        <taxon>Fusarium</taxon>
    </lineage>
</organism>
<feature type="region of interest" description="Disordered" evidence="1">
    <location>
        <begin position="1"/>
        <end position="25"/>
    </location>
</feature>
<gene>
    <name evidence="2" type="ORF">FUG_LOCUS386968</name>
</gene>
<proteinExistence type="predicted"/>
<evidence type="ECO:0000256" key="1">
    <source>
        <dbReference type="SAM" id="MobiDB-lite"/>
    </source>
</evidence>
<feature type="compositionally biased region" description="Polar residues" evidence="1">
    <location>
        <begin position="10"/>
        <end position="25"/>
    </location>
</feature>